<dbReference type="SUPFAM" id="SSF101898">
    <property type="entry name" value="NHL repeat"/>
    <property type="match status" value="1"/>
</dbReference>
<dbReference type="Proteomes" id="UP000006671">
    <property type="component" value="Unassembled WGS sequence"/>
</dbReference>
<dbReference type="Gene3D" id="2.120.10.30">
    <property type="entry name" value="TolB, C-terminal domain"/>
    <property type="match status" value="1"/>
</dbReference>
<evidence type="ECO:0000256" key="1">
    <source>
        <dbReference type="SAM" id="MobiDB-lite"/>
    </source>
</evidence>
<evidence type="ECO:0000313" key="3">
    <source>
        <dbReference type="Proteomes" id="UP000006671"/>
    </source>
</evidence>
<gene>
    <name evidence="2" type="ORF">NAEGRDRAFT_50813</name>
</gene>
<dbReference type="InterPro" id="IPR050952">
    <property type="entry name" value="TRIM-NHL_E3_ligases"/>
</dbReference>
<dbReference type="GO" id="GO:0008270">
    <property type="term" value="F:zinc ion binding"/>
    <property type="evidence" value="ECO:0007669"/>
    <property type="project" value="UniProtKB-KW"/>
</dbReference>
<dbReference type="EMBL" id="GG738883">
    <property type="protein sequence ID" value="EFC41861.1"/>
    <property type="molecule type" value="Genomic_DNA"/>
</dbReference>
<protein>
    <submittedName>
        <fullName evidence="2">Predicted protein</fullName>
    </submittedName>
</protein>
<dbReference type="GeneID" id="8851351"/>
<dbReference type="RefSeq" id="XP_002674605.1">
    <property type="nucleotide sequence ID" value="XM_002674559.1"/>
</dbReference>
<dbReference type="PANTHER" id="PTHR24104">
    <property type="entry name" value="E3 UBIQUITIN-PROTEIN LIGASE NHLRC1-RELATED"/>
    <property type="match status" value="1"/>
</dbReference>
<accession>D2VMN3</accession>
<organism evidence="3">
    <name type="scientific">Naegleria gruberi</name>
    <name type="common">Amoeba</name>
    <dbReference type="NCBI Taxonomy" id="5762"/>
    <lineage>
        <taxon>Eukaryota</taxon>
        <taxon>Discoba</taxon>
        <taxon>Heterolobosea</taxon>
        <taxon>Tetramitia</taxon>
        <taxon>Eutetramitia</taxon>
        <taxon>Vahlkampfiidae</taxon>
        <taxon>Naegleria</taxon>
    </lineage>
</organism>
<evidence type="ECO:0000313" key="2">
    <source>
        <dbReference type="EMBL" id="EFC41861.1"/>
    </source>
</evidence>
<dbReference type="InterPro" id="IPR011042">
    <property type="entry name" value="6-blade_b-propeller_TolB-like"/>
</dbReference>
<keyword evidence="3" id="KW-1185">Reference proteome</keyword>
<name>D2VMN3_NAEGR</name>
<sequence length="378" mass="43236">MSTHDQLTTHHYQESEQLLNNENTSKTTTLMVGDAPLRQTTSFNFLKSKLLFRKLYHPLPYSTLFEKKSLIRSGFLLPYDVKISHLSGCIIVSDSENESLQILDLESCELKCTIKIGHVTRYLAIEMDKRREKEYLYLSVESGFLYKFDLAEMIGDALEGKALRYVWKIGETNDEEYELELPSGIAVSYSNKYKNEKCKMDENAIILLCDTGNNKILTFASSDGSLIETFTTFIPSHLVQEDNDYADEYLHSSLRQPIGICLDQNEDIIMIEHNPSFAPNLHFLYKVGDVLVSKKSLHTQCPSYVMFDPVKRHIFVSEGTSTIAIMDSEGKNVKTVRTFKNDSQVEENFELPDGMCINDKTGELYLVDCEKNQVLIFN</sequence>
<dbReference type="KEGG" id="ngr:NAEGRDRAFT_50813"/>
<feature type="region of interest" description="Disordered" evidence="1">
    <location>
        <begin position="1"/>
        <end position="20"/>
    </location>
</feature>
<dbReference type="PANTHER" id="PTHR24104:SF25">
    <property type="entry name" value="PROTEIN LIN-41"/>
    <property type="match status" value="1"/>
</dbReference>
<dbReference type="VEuPathDB" id="AmoebaDB:NAEGRDRAFT_50813"/>
<reference evidence="2 3" key="1">
    <citation type="journal article" date="2010" name="Cell">
        <title>The genome of Naegleria gruberi illuminates early eukaryotic versatility.</title>
        <authorList>
            <person name="Fritz-Laylin L.K."/>
            <person name="Prochnik S.E."/>
            <person name="Ginger M.L."/>
            <person name="Dacks J.B."/>
            <person name="Carpenter M.L."/>
            <person name="Field M.C."/>
            <person name="Kuo A."/>
            <person name="Paredez A."/>
            <person name="Chapman J."/>
            <person name="Pham J."/>
            <person name="Shu S."/>
            <person name="Neupane R."/>
            <person name="Cipriano M."/>
            <person name="Mancuso J."/>
            <person name="Tu H."/>
            <person name="Salamov A."/>
            <person name="Lindquist E."/>
            <person name="Shapiro H."/>
            <person name="Lucas S."/>
            <person name="Grigoriev I.V."/>
            <person name="Cande W.Z."/>
            <person name="Fulton C."/>
            <person name="Rokhsar D.S."/>
            <person name="Dawson S.C."/>
        </authorList>
    </citation>
    <scope>NUCLEOTIDE SEQUENCE [LARGE SCALE GENOMIC DNA]</scope>
    <source>
        <strain evidence="2 3">NEG-M</strain>
    </source>
</reference>
<dbReference type="AlphaFoldDB" id="D2VMN3"/>
<dbReference type="InParanoid" id="D2VMN3"/>
<proteinExistence type="predicted"/>